<dbReference type="GO" id="GO:0016740">
    <property type="term" value="F:transferase activity"/>
    <property type="evidence" value="ECO:0007669"/>
    <property type="project" value="UniProtKB-KW"/>
</dbReference>
<accession>A0A372EHD4</accession>
<comment type="caution">
    <text evidence="2">The sequence shown here is derived from an EMBL/GenBank/DDBJ whole genome shotgun (WGS) entry which is preliminary data.</text>
</comment>
<dbReference type="EMBL" id="QVLS01000008">
    <property type="protein sequence ID" value="RFP77868.1"/>
    <property type="molecule type" value="Genomic_DNA"/>
</dbReference>
<evidence type="ECO:0000256" key="1">
    <source>
        <dbReference type="SAM" id="MobiDB-lite"/>
    </source>
</evidence>
<proteinExistence type="predicted"/>
<dbReference type="InterPro" id="IPR050509">
    <property type="entry name" value="CoA-transferase_III"/>
</dbReference>
<evidence type="ECO:0000313" key="3">
    <source>
        <dbReference type="Proteomes" id="UP000261931"/>
    </source>
</evidence>
<evidence type="ECO:0000313" key="2">
    <source>
        <dbReference type="EMBL" id="RFP77868.1"/>
    </source>
</evidence>
<keyword evidence="3" id="KW-1185">Reference proteome</keyword>
<dbReference type="PANTHER" id="PTHR48228:SF5">
    <property type="entry name" value="ALPHA-METHYLACYL-COA RACEMASE"/>
    <property type="match status" value="1"/>
</dbReference>
<dbReference type="Pfam" id="PF02515">
    <property type="entry name" value="CoA_transf_3"/>
    <property type="match status" value="1"/>
</dbReference>
<feature type="region of interest" description="Disordered" evidence="1">
    <location>
        <begin position="340"/>
        <end position="361"/>
    </location>
</feature>
<keyword evidence="2" id="KW-0808">Transferase</keyword>
<dbReference type="Proteomes" id="UP000261931">
    <property type="component" value="Unassembled WGS sequence"/>
</dbReference>
<dbReference type="Gene3D" id="3.40.50.10540">
    <property type="entry name" value="Crotonobetainyl-coa:carnitine coa-transferase, domain 1"/>
    <property type="match status" value="1"/>
</dbReference>
<name>A0A372EHD4_9BURK</name>
<protein>
    <submittedName>
        <fullName evidence="2">CoA transferase</fullName>
    </submittedName>
</protein>
<sequence>MTRQGPLAGLRVLEIEAIGPVPLAAMLLSDLGADVLRVDRPAAPELGVPRDPRFELSARGRRSVVIDLKEPAGVERALCLAERADILLEGMRPGVMERLGLGPDECLARNPRLVYGRMTGWGQHGPLADTVGHDINYIATTGVLHAIGPRDGPPAVPLNLVGDFGGGALVLAFGVLAALHETRASGQGQVVDAAMVDGSLALLAPVIGRWQSGAWRDQREANALDGGAHFYGCYATSDGQAVAVGALEPRFYAALLKGLGLSPDALPPQHDRSAWPAMRARLAALFAQHPREHWVKVFEGTEACVSPVLSIAEATRNAHLRARGSLLELDGVLQPAPVPRFSRTPGAVAGPPVPRGGGGEDALADWGLAAPG</sequence>
<dbReference type="Gene3D" id="3.30.1540.10">
    <property type="entry name" value="formyl-coa transferase, domain 3"/>
    <property type="match status" value="1"/>
</dbReference>
<gene>
    <name evidence="2" type="ORF">DY262_14040</name>
</gene>
<dbReference type="SUPFAM" id="SSF89796">
    <property type="entry name" value="CoA-transferase family III (CaiB/BaiF)"/>
    <property type="match status" value="1"/>
</dbReference>
<organism evidence="2 3">
    <name type="scientific">Hydrogenophaga borbori</name>
    <dbReference type="NCBI Taxonomy" id="2294117"/>
    <lineage>
        <taxon>Bacteria</taxon>
        <taxon>Pseudomonadati</taxon>
        <taxon>Pseudomonadota</taxon>
        <taxon>Betaproteobacteria</taxon>
        <taxon>Burkholderiales</taxon>
        <taxon>Comamonadaceae</taxon>
        <taxon>Hydrogenophaga</taxon>
    </lineage>
</organism>
<reference evidence="2 3" key="1">
    <citation type="submission" date="2018-08" db="EMBL/GenBank/DDBJ databases">
        <title>Hydrogenophaga sp. LA-38 isolated from sludge.</title>
        <authorList>
            <person name="Im W.-T."/>
        </authorList>
    </citation>
    <scope>NUCLEOTIDE SEQUENCE [LARGE SCALE GENOMIC DNA]</scope>
    <source>
        <strain evidence="2 3">LA-38</strain>
    </source>
</reference>
<dbReference type="AlphaFoldDB" id="A0A372EHD4"/>
<dbReference type="RefSeq" id="WP_116959675.1">
    <property type="nucleotide sequence ID" value="NZ_QVLS01000008.1"/>
</dbReference>
<dbReference type="InterPro" id="IPR003673">
    <property type="entry name" value="CoA-Trfase_fam_III"/>
</dbReference>
<dbReference type="InterPro" id="IPR044855">
    <property type="entry name" value="CoA-Trfase_III_dom3_sf"/>
</dbReference>
<dbReference type="PANTHER" id="PTHR48228">
    <property type="entry name" value="SUCCINYL-COA--D-CITRAMALATE COA-TRANSFERASE"/>
    <property type="match status" value="1"/>
</dbReference>
<dbReference type="InterPro" id="IPR023606">
    <property type="entry name" value="CoA-Trfase_III_dom_1_sf"/>
</dbReference>